<dbReference type="RefSeq" id="WP_112063409.1">
    <property type="nucleotide sequence ID" value="NZ_AWFB01000078.1"/>
</dbReference>
<evidence type="ECO:0000256" key="1">
    <source>
        <dbReference type="SAM" id="Phobius"/>
    </source>
</evidence>
<dbReference type="AlphaFoldDB" id="A0A8B2PFR4"/>
<organism evidence="2 3">
    <name type="scientific">Hyphomonas pacifica</name>
    <dbReference type="NCBI Taxonomy" id="1280941"/>
    <lineage>
        <taxon>Bacteria</taxon>
        <taxon>Pseudomonadati</taxon>
        <taxon>Pseudomonadota</taxon>
        <taxon>Alphaproteobacteria</taxon>
        <taxon>Hyphomonadales</taxon>
        <taxon>Hyphomonadaceae</taxon>
        <taxon>Hyphomonas</taxon>
    </lineage>
</organism>
<keyword evidence="1" id="KW-1133">Transmembrane helix</keyword>
<comment type="caution">
    <text evidence="2">The sequence shown here is derived from an EMBL/GenBank/DDBJ whole genome shotgun (WGS) entry which is preliminary data.</text>
</comment>
<sequence>MTDLFTLFACFMMGVALSAAGYGLGVLQTSRLYRDRLVWREREEFPLFCYDEDGLIGRVKELSGGEAARQGRLYHPDARIDMNGAVYRLIDYSGDLHRAQGDTFSYGGRRWIRVSEQEDCRSESGVPRECEGNKGICCRETGGAE</sequence>
<gene>
    <name evidence="2" type="ORF">HY3_05760</name>
</gene>
<feature type="transmembrane region" description="Helical" evidence="1">
    <location>
        <begin position="6"/>
        <end position="27"/>
    </location>
</feature>
<dbReference type="EMBL" id="AWFB01000078">
    <property type="protein sequence ID" value="RAN30655.1"/>
    <property type="molecule type" value="Genomic_DNA"/>
</dbReference>
<reference evidence="2 3" key="1">
    <citation type="submission" date="2013-04" db="EMBL/GenBank/DDBJ databases">
        <title>Hyphomonas sp. T24B3 Genome Sequencing.</title>
        <authorList>
            <person name="Lai Q."/>
            <person name="Shao Z."/>
        </authorList>
    </citation>
    <scope>NUCLEOTIDE SEQUENCE [LARGE SCALE GENOMIC DNA]</scope>
    <source>
        <strain evidence="2 3">T24B3</strain>
    </source>
</reference>
<keyword evidence="1" id="KW-0472">Membrane</keyword>
<name>A0A8B2PFR4_9PROT</name>
<protein>
    <submittedName>
        <fullName evidence="2">Uncharacterized protein</fullName>
    </submittedName>
</protein>
<accession>A0A8B2PFR4</accession>
<keyword evidence="1" id="KW-0812">Transmembrane</keyword>
<proteinExistence type="predicted"/>
<dbReference type="Proteomes" id="UP000249123">
    <property type="component" value="Unassembled WGS sequence"/>
</dbReference>
<evidence type="ECO:0000313" key="3">
    <source>
        <dbReference type="Proteomes" id="UP000249123"/>
    </source>
</evidence>
<keyword evidence="3" id="KW-1185">Reference proteome</keyword>
<evidence type="ECO:0000313" key="2">
    <source>
        <dbReference type="EMBL" id="RAN30655.1"/>
    </source>
</evidence>